<name>B0WQ91_CULQU</name>
<evidence type="ECO:0000313" key="3">
    <source>
        <dbReference type="EnsemblMetazoa" id="CPIJ009213-PA"/>
    </source>
</evidence>
<dbReference type="OrthoDB" id="7757919at2759"/>
<dbReference type="VEuPathDB" id="VectorBase:CQUJHB017424"/>
<organism>
    <name type="scientific">Culex quinquefasciatus</name>
    <name type="common">Southern house mosquito</name>
    <name type="synonym">Culex pungens</name>
    <dbReference type="NCBI Taxonomy" id="7176"/>
    <lineage>
        <taxon>Eukaryota</taxon>
        <taxon>Metazoa</taxon>
        <taxon>Ecdysozoa</taxon>
        <taxon>Arthropoda</taxon>
        <taxon>Hexapoda</taxon>
        <taxon>Insecta</taxon>
        <taxon>Pterygota</taxon>
        <taxon>Neoptera</taxon>
        <taxon>Endopterygota</taxon>
        <taxon>Diptera</taxon>
        <taxon>Nematocera</taxon>
        <taxon>Culicoidea</taxon>
        <taxon>Culicidae</taxon>
        <taxon>Culicinae</taxon>
        <taxon>Culicini</taxon>
        <taxon>Culex</taxon>
        <taxon>Culex</taxon>
    </lineage>
</organism>
<dbReference type="HOGENOM" id="CLU_1241205_0_0_1"/>
<dbReference type="EnsemblMetazoa" id="CPIJ009213-RA">
    <property type="protein sequence ID" value="CPIJ009213-PA"/>
    <property type="gene ID" value="CPIJ009213"/>
</dbReference>
<reference evidence="3" key="2">
    <citation type="submission" date="2021-02" db="UniProtKB">
        <authorList>
            <consortium name="EnsemblMetazoa"/>
        </authorList>
    </citation>
    <scope>IDENTIFICATION</scope>
    <source>
        <strain evidence="3">JHB</strain>
    </source>
</reference>
<accession>B0WQ91</accession>
<keyword evidence="1" id="KW-0812">Transmembrane</keyword>
<evidence type="ECO:0000256" key="1">
    <source>
        <dbReference type="SAM" id="Phobius"/>
    </source>
</evidence>
<keyword evidence="4" id="KW-1185">Reference proteome</keyword>
<evidence type="ECO:0000313" key="2">
    <source>
        <dbReference type="EMBL" id="EDS32754.1"/>
    </source>
</evidence>
<dbReference type="EMBL" id="DS232037">
    <property type="protein sequence ID" value="EDS32754.1"/>
    <property type="molecule type" value="Genomic_DNA"/>
</dbReference>
<dbReference type="OMA" id="NDKHYHR"/>
<evidence type="ECO:0000313" key="4">
    <source>
        <dbReference type="Proteomes" id="UP000002320"/>
    </source>
</evidence>
<protein>
    <submittedName>
        <fullName evidence="2 3">Uncharacterized protein</fullName>
    </submittedName>
</protein>
<feature type="transmembrane region" description="Helical" evidence="1">
    <location>
        <begin position="21"/>
        <end position="41"/>
    </location>
</feature>
<keyword evidence="1" id="KW-1133">Transmembrane helix</keyword>
<gene>
    <name evidence="3" type="primary">6041646</name>
    <name evidence="2" type="ORF">CpipJ_CPIJ009213</name>
</gene>
<sequence>MVTKHQVWAKVQKMYRGFVKFNGYTVAVSCINYAITCVLNSKVDGGIGAIVPFLKSIMDNQKEPESPVLYLGLFVASIMLFMAVFWRCKALIIPFIVSYTLVVEKETDGKFKFKAYWQALFTIYTAVTILLLLLQGICSCCGSDEPTKDVVDYGGSHASLQQQKSVPPRSRCQRILAFFCCGTCCYRKRKLNRLDSQSHCSCDTLNIRIAGPNDKHYHRVVFV</sequence>
<dbReference type="eggNOG" id="ENOG502T8TX">
    <property type="taxonomic scope" value="Eukaryota"/>
</dbReference>
<dbReference type="KEGG" id="cqu:CpipJ_CPIJ009213"/>
<proteinExistence type="predicted"/>
<dbReference type="VEuPathDB" id="VectorBase:CPIJ009213"/>
<dbReference type="AlphaFoldDB" id="B0WQ91"/>
<dbReference type="Proteomes" id="UP000002320">
    <property type="component" value="Unassembled WGS sequence"/>
</dbReference>
<feature type="transmembrane region" description="Helical" evidence="1">
    <location>
        <begin position="68"/>
        <end position="86"/>
    </location>
</feature>
<feature type="transmembrane region" description="Helical" evidence="1">
    <location>
        <begin position="115"/>
        <end position="134"/>
    </location>
</feature>
<dbReference type="InParanoid" id="B0WQ91"/>
<keyword evidence="1" id="KW-0472">Membrane</keyword>
<reference evidence="2" key="1">
    <citation type="submission" date="2007-03" db="EMBL/GenBank/DDBJ databases">
        <title>Annotation of Culex pipiens quinquefasciatus.</title>
        <authorList>
            <consortium name="The Broad Institute Genome Sequencing Platform"/>
            <person name="Atkinson P.W."/>
            <person name="Hemingway J."/>
            <person name="Christensen B.M."/>
            <person name="Higgs S."/>
            <person name="Kodira C."/>
            <person name="Hannick L."/>
            <person name="Megy K."/>
            <person name="O'Leary S."/>
            <person name="Pearson M."/>
            <person name="Haas B.J."/>
            <person name="Mauceli E."/>
            <person name="Wortman J.R."/>
            <person name="Lee N.H."/>
            <person name="Guigo R."/>
            <person name="Stanke M."/>
            <person name="Alvarado L."/>
            <person name="Amedeo P."/>
            <person name="Antoine C.H."/>
            <person name="Arensburger P."/>
            <person name="Bidwell S.L."/>
            <person name="Crawford M."/>
            <person name="Camaro F."/>
            <person name="Devon K."/>
            <person name="Engels R."/>
            <person name="Hammond M."/>
            <person name="Howarth C."/>
            <person name="Koehrsen M."/>
            <person name="Lawson D."/>
            <person name="Montgomery P."/>
            <person name="Nene V."/>
            <person name="Nusbaum C."/>
            <person name="Puiu D."/>
            <person name="Romero-Severson J."/>
            <person name="Severson D.W."/>
            <person name="Shumway M."/>
            <person name="Sisk P."/>
            <person name="Stolte C."/>
            <person name="Zeng Q."/>
            <person name="Eisenstadt E."/>
            <person name="Fraser-Liggett C."/>
            <person name="Strausberg R."/>
            <person name="Galagan J."/>
            <person name="Birren B."/>
            <person name="Collins F.H."/>
        </authorList>
    </citation>
    <scope>NUCLEOTIDE SEQUENCE [LARGE SCALE GENOMIC DNA]</scope>
    <source>
        <strain evidence="2">JHB</strain>
    </source>
</reference>